<feature type="domain" description="AAA+ ATPase" evidence="3">
    <location>
        <begin position="304"/>
        <end position="439"/>
    </location>
</feature>
<evidence type="ECO:0000259" key="3">
    <source>
        <dbReference type="SMART" id="SM00382"/>
    </source>
</evidence>
<dbReference type="EMBL" id="MFKF01000023">
    <property type="protein sequence ID" value="OGG56893.1"/>
    <property type="molecule type" value="Genomic_DNA"/>
</dbReference>
<name>A0A1F6D613_HANXR</name>
<dbReference type="InterPro" id="IPR027417">
    <property type="entry name" value="P-loop_NTPase"/>
</dbReference>
<dbReference type="SMART" id="SM00382">
    <property type="entry name" value="AAA"/>
    <property type="match status" value="1"/>
</dbReference>
<dbReference type="PANTHER" id="PTHR23077:SF171">
    <property type="entry name" value="NUCLEAR VALOSIN-CONTAINING PROTEIN-LIKE"/>
    <property type="match status" value="1"/>
</dbReference>
<dbReference type="AlphaFoldDB" id="A0A1F6D613"/>
<dbReference type="CDD" id="cd19481">
    <property type="entry name" value="RecA-like_protease"/>
    <property type="match status" value="1"/>
</dbReference>
<evidence type="ECO:0000313" key="5">
    <source>
        <dbReference type="Proteomes" id="UP000178606"/>
    </source>
</evidence>
<sequence length="559" mass="61306">MKTVDREALPAWVREMADAYLSGAASLFLLHSNVFDLVLYKGEALTLREFLRRALLGIKETVVFYNISEGLTFPDAASERRFLAGAGRARKGALPRAPEDVLLLLERFIRAGNQNAAILIDYADRIAPASLSPAFLSASDRVNATTLQRWALDPQILQSDTIILLIAQPLSDIADGIRRSPQVRAVRAPFPDQGERLAFIEHLLKALPEAPLADGTPEQLAEATAGLMRLHLLHLFREAKGDGKPVRLADIAERKKAIIEGECGGLVELVSPAYGLDAVAGMEEAKRALRQVVQNVREGARARVPMGIAFIGPMGTAKTFTATAFAGECGMACVKFRNLYERWVGASEGNLEKVLDVVEALGPVVLVMDEIDRSMTGGRSEGDSGTSSRIYARLKEFMSDTSHRGRIILLVMSNRPDRVDPDLFRAGRIDLKVPFFLPETPEEQEAILRKMAEKNGVALQAANLSPVTERTKGASGADLEAIILLAAQIADEQGHSTVTDEDLRAAALDYVPMRDEGTIAYMTLLAVYYCSSRRLLPERFREMSNEEIGRRLRETAVRA</sequence>
<reference evidence="4 5" key="1">
    <citation type="journal article" date="2016" name="Nat. Commun.">
        <title>Thousands of microbial genomes shed light on interconnected biogeochemical processes in an aquifer system.</title>
        <authorList>
            <person name="Anantharaman K."/>
            <person name="Brown C.T."/>
            <person name="Hug L.A."/>
            <person name="Sharon I."/>
            <person name="Castelle C.J."/>
            <person name="Probst A.J."/>
            <person name="Thomas B.C."/>
            <person name="Singh A."/>
            <person name="Wilkins M.J."/>
            <person name="Karaoz U."/>
            <person name="Brodie E.L."/>
            <person name="Williams K.H."/>
            <person name="Hubbard S.S."/>
            <person name="Banfield J.F."/>
        </authorList>
    </citation>
    <scope>NUCLEOTIDE SEQUENCE [LARGE SCALE GENOMIC DNA]</scope>
    <source>
        <strain evidence="5">RIFCSPLOWO2_12_FULL_64_10</strain>
    </source>
</reference>
<keyword evidence="1" id="KW-0547">Nucleotide-binding</keyword>
<organism evidence="4 5">
    <name type="scientific">Handelsmanbacteria sp. (strain RIFCSPLOWO2_12_FULL_64_10)</name>
    <dbReference type="NCBI Taxonomy" id="1817868"/>
    <lineage>
        <taxon>Bacteria</taxon>
        <taxon>Candidatus Handelsmaniibacteriota</taxon>
    </lineage>
</organism>
<keyword evidence="2" id="KW-0067">ATP-binding</keyword>
<dbReference type="InterPro" id="IPR003593">
    <property type="entry name" value="AAA+_ATPase"/>
</dbReference>
<dbReference type="GO" id="GO:0016887">
    <property type="term" value="F:ATP hydrolysis activity"/>
    <property type="evidence" value="ECO:0007669"/>
    <property type="project" value="InterPro"/>
</dbReference>
<proteinExistence type="predicted"/>
<dbReference type="PANTHER" id="PTHR23077">
    <property type="entry name" value="AAA-FAMILY ATPASE"/>
    <property type="match status" value="1"/>
</dbReference>
<evidence type="ECO:0000256" key="1">
    <source>
        <dbReference type="ARBA" id="ARBA00022741"/>
    </source>
</evidence>
<dbReference type="Gene3D" id="1.10.8.60">
    <property type="match status" value="1"/>
</dbReference>
<dbReference type="InterPro" id="IPR003959">
    <property type="entry name" value="ATPase_AAA_core"/>
</dbReference>
<gene>
    <name evidence="4" type="ORF">A3F84_10930</name>
</gene>
<dbReference type="SUPFAM" id="SSF52540">
    <property type="entry name" value="P-loop containing nucleoside triphosphate hydrolases"/>
    <property type="match status" value="2"/>
</dbReference>
<evidence type="ECO:0000313" key="4">
    <source>
        <dbReference type="EMBL" id="OGG56893.1"/>
    </source>
</evidence>
<accession>A0A1F6D613</accession>
<evidence type="ECO:0000256" key="2">
    <source>
        <dbReference type="ARBA" id="ARBA00022840"/>
    </source>
</evidence>
<dbReference type="InterPro" id="IPR050168">
    <property type="entry name" value="AAA_ATPase_domain"/>
</dbReference>
<dbReference type="GO" id="GO:0005524">
    <property type="term" value="F:ATP binding"/>
    <property type="evidence" value="ECO:0007669"/>
    <property type="project" value="UniProtKB-KW"/>
</dbReference>
<protein>
    <recommendedName>
        <fullName evidence="3">AAA+ ATPase domain-containing protein</fullName>
    </recommendedName>
</protein>
<dbReference type="Pfam" id="PF00004">
    <property type="entry name" value="AAA"/>
    <property type="match status" value="1"/>
</dbReference>
<comment type="caution">
    <text evidence="4">The sequence shown here is derived from an EMBL/GenBank/DDBJ whole genome shotgun (WGS) entry which is preliminary data.</text>
</comment>
<dbReference type="Proteomes" id="UP000178606">
    <property type="component" value="Unassembled WGS sequence"/>
</dbReference>
<dbReference type="Gene3D" id="3.40.50.300">
    <property type="entry name" value="P-loop containing nucleotide triphosphate hydrolases"/>
    <property type="match status" value="1"/>
</dbReference>